<dbReference type="EMBL" id="MN739930">
    <property type="protein sequence ID" value="QHT78256.1"/>
    <property type="molecule type" value="Genomic_DNA"/>
</dbReference>
<dbReference type="GO" id="GO:0016281">
    <property type="term" value="C:eukaryotic translation initiation factor 4F complex"/>
    <property type="evidence" value="ECO:0007669"/>
    <property type="project" value="TreeGrafter"/>
</dbReference>
<evidence type="ECO:0000256" key="2">
    <source>
        <dbReference type="ARBA" id="ARBA00022884"/>
    </source>
</evidence>
<proteinExistence type="predicted"/>
<dbReference type="Pfam" id="PF01652">
    <property type="entry name" value="IF4E"/>
    <property type="match status" value="1"/>
</dbReference>
<accession>A0A6C0HDL6</accession>
<dbReference type="InterPro" id="IPR023398">
    <property type="entry name" value="TIF_eIF4e-like"/>
</dbReference>
<dbReference type="Gene3D" id="3.30.760.10">
    <property type="entry name" value="RNA Cap, Translation Initiation Factor Eif4e"/>
    <property type="match status" value="1"/>
</dbReference>
<keyword evidence="1" id="KW-0396">Initiation factor</keyword>
<keyword evidence="3" id="KW-0648">Protein biosynthesis</keyword>
<evidence type="ECO:0000256" key="1">
    <source>
        <dbReference type="ARBA" id="ARBA00022540"/>
    </source>
</evidence>
<name>A0A6C0HDL6_9ZZZZ</name>
<evidence type="ECO:0008006" key="5">
    <source>
        <dbReference type="Google" id="ProtNLM"/>
    </source>
</evidence>
<dbReference type="GO" id="GO:0003743">
    <property type="term" value="F:translation initiation factor activity"/>
    <property type="evidence" value="ECO:0007669"/>
    <property type="project" value="UniProtKB-KW"/>
</dbReference>
<reference evidence="4" key="1">
    <citation type="journal article" date="2020" name="Nature">
        <title>Giant virus diversity and host interactions through global metagenomics.</title>
        <authorList>
            <person name="Schulz F."/>
            <person name="Roux S."/>
            <person name="Paez-Espino D."/>
            <person name="Jungbluth S."/>
            <person name="Walsh D.A."/>
            <person name="Denef V.J."/>
            <person name="McMahon K.D."/>
            <person name="Konstantinidis K.T."/>
            <person name="Eloe-Fadrosh E.A."/>
            <person name="Kyrpides N.C."/>
            <person name="Woyke T."/>
        </authorList>
    </citation>
    <scope>NUCLEOTIDE SEQUENCE</scope>
    <source>
        <strain evidence="4">GVMAG-M-3300023179-91</strain>
    </source>
</reference>
<dbReference type="GO" id="GO:0000340">
    <property type="term" value="F:RNA 7-methylguanosine cap binding"/>
    <property type="evidence" value="ECO:0007669"/>
    <property type="project" value="TreeGrafter"/>
</dbReference>
<protein>
    <recommendedName>
        <fullName evidence="5">Eukaryotic translation initiation factor 4E</fullName>
    </recommendedName>
</protein>
<dbReference type="PANTHER" id="PTHR11960:SF8">
    <property type="entry name" value="EUKARYOTIC TRANSLATION INITIATION FACTOR 4E1-RELATED"/>
    <property type="match status" value="1"/>
</dbReference>
<dbReference type="InterPro" id="IPR001040">
    <property type="entry name" value="TIF_eIF_4E"/>
</dbReference>
<organism evidence="4">
    <name type="scientific">viral metagenome</name>
    <dbReference type="NCBI Taxonomy" id="1070528"/>
    <lineage>
        <taxon>unclassified sequences</taxon>
        <taxon>metagenomes</taxon>
        <taxon>organismal metagenomes</taxon>
    </lineage>
</organism>
<sequence>MYIMVTPQSTTMTAEQSSECNFHKLSDNWTLWAHLPHDTDWSVKSYKKIYTTGTVEETVALTETLPEVLVKNCMLFLMRDGISPVWEDPQNRHGGCFSYKIANKNVYEVWRDLSYVLVGESISNQTTFTSCVTGITISPKKNFCIIKIWMRNTANQNPSIVTQDVRGLSSQGCLFKKHTPEY</sequence>
<evidence type="ECO:0000313" key="4">
    <source>
        <dbReference type="EMBL" id="QHT78256.1"/>
    </source>
</evidence>
<keyword evidence="2" id="KW-0694">RNA-binding</keyword>
<dbReference type="SUPFAM" id="SSF55418">
    <property type="entry name" value="eIF4e-like"/>
    <property type="match status" value="1"/>
</dbReference>
<evidence type="ECO:0000256" key="3">
    <source>
        <dbReference type="ARBA" id="ARBA00022917"/>
    </source>
</evidence>
<dbReference type="AlphaFoldDB" id="A0A6C0HDL6"/>
<dbReference type="PANTHER" id="PTHR11960">
    <property type="entry name" value="EUKARYOTIC TRANSLATION INITIATION FACTOR 4E RELATED"/>
    <property type="match status" value="1"/>
</dbReference>